<keyword evidence="2" id="KW-1185">Reference proteome</keyword>
<sequence>MRVLEYIHRPNKTEVGVGTNTNDSYLKLAPAIETSPIFTMNTEEFFYNAEYHRNCLFKAVKYTSGGKEYRLTKLGAVKSSIKIECGDEMIFRRIETGEETIKQLDIIHYNKTMAYSSSKGKYTLVYPERLPNWNVEGTSFYAIFKGTQCEIVISFLENRHKRSDSPDETALYSITIGENIFNGSTLYINLEGSMPILEEKSKWQLNEFKIDTK</sequence>
<evidence type="ECO:0000313" key="1">
    <source>
        <dbReference type="EMBL" id="MST84788.1"/>
    </source>
</evidence>
<organism evidence="1 2">
    <name type="scientific">Hallella mizrahii</name>
    <dbReference type="NCBI Taxonomy" id="2606637"/>
    <lineage>
        <taxon>Bacteria</taxon>
        <taxon>Pseudomonadati</taxon>
        <taxon>Bacteroidota</taxon>
        <taxon>Bacteroidia</taxon>
        <taxon>Bacteroidales</taxon>
        <taxon>Prevotellaceae</taxon>
        <taxon>Hallella</taxon>
    </lineage>
</organism>
<accession>A0A7K0KFY5</accession>
<evidence type="ECO:0000313" key="2">
    <source>
        <dbReference type="Proteomes" id="UP000438914"/>
    </source>
</evidence>
<dbReference type="EMBL" id="VUNG01000021">
    <property type="protein sequence ID" value="MST84788.1"/>
    <property type="molecule type" value="Genomic_DNA"/>
</dbReference>
<reference evidence="1 2" key="1">
    <citation type="submission" date="2019-08" db="EMBL/GenBank/DDBJ databases">
        <title>In-depth cultivation of the pig gut microbiome towards novel bacterial diversity and tailored functional studies.</title>
        <authorList>
            <person name="Wylensek D."/>
            <person name="Hitch T.C.A."/>
            <person name="Clavel T."/>
        </authorList>
    </citation>
    <scope>NUCLEOTIDE SEQUENCE [LARGE SCALE GENOMIC DNA]</scope>
    <source>
        <strain evidence="1 2">LKV-178-WT-2A</strain>
    </source>
</reference>
<protein>
    <submittedName>
        <fullName evidence="1">Uncharacterized protein</fullName>
    </submittedName>
</protein>
<dbReference type="Proteomes" id="UP000438914">
    <property type="component" value="Unassembled WGS sequence"/>
</dbReference>
<proteinExistence type="predicted"/>
<name>A0A7K0KFY5_9BACT</name>
<gene>
    <name evidence="1" type="ORF">FYJ73_08935</name>
</gene>
<dbReference type="RefSeq" id="WP_154534362.1">
    <property type="nucleotide sequence ID" value="NZ_VUNG01000021.1"/>
</dbReference>
<dbReference type="AlphaFoldDB" id="A0A7K0KFY5"/>
<comment type="caution">
    <text evidence="1">The sequence shown here is derived from an EMBL/GenBank/DDBJ whole genome shotgun (WGS) entry which is preliminary data.</text>
</comment>